<evidence type="ECO:0000313" key="1">
    <source>
        <dbReference type="EMBL" id="AKN50504.1"/>
    </source>
</evidence>
<sequence length="62" mass="7333">MNRSKRSRPVSNEQIQDQFKLAREMLSVVNDVNCFSNSVVCKFWVMKQKIAARFKRKDPRSV</sequence>
<dbReference type="EMBL" id="KM596835">
    <property type="protein sequence ID" value="AKN50504.1"/>
    <property type="molecule type" value="Genomic_DNA"/>
</dbReference>
<proteinExistence type="predicted"/>
<name>A0A0H4AKM2_9ABAC</name>
<reference evidence="1" key="1">
    <citation type="journal article" date="2015" name="Virus Rev. Res.">
        <title>Characterization of Helicoverpa zea single nucleopolyhedrovirus isolated in Brazil during the first old world bollworm (Noctuidae: Helicoverpa armigera) nationwide outbreak.</title>
        <authorList>
            <person name="Ardisson-Araujo D.M.P."/>
            <person name="Melo F.L."/>
            <person name="Sosa-Gomez D.R."/>
            <person name="Ribeiro B.M."/>
        </authorList>
    </citation>
    <scope>NUCLEOTIDE SEQUENCE</scope>
    <source>
        <strain evidence="1">Br/South</strain>
    </source>
</reference>
<protein>
    <submittedName>
        <fullName evidence="1">Uncharacterized protein</fullName>
    </submittedName>
</protein>
<accession>A0A0H4AKM2</accession>
<gene>
    <name evidence="1" type="primary">Hz(Br)Orf-124</name>
</gene>
<organism evidence="1">
    <name type="scientific">Helicoverpa zea single nucleopolyhedrovirus</name>
    <dbReference type="NCBI Taxonomy" id="10468"/>
    <lineage>
        <taxon>Viruses</taxon>
        <taxon>Viruses incertae sedis</taxon>
        <taxon>Naldaviricetes</taxon>
        <taxon>Lefavirales</taxon>
        <taxon>Baculoviridae</taxon>
        <taxon>Alphabaculovirus</taxon>
        <taxon>Alphabaculovirus helarmigerae</taxon>
    </lineage>
</organism>